<keyword evidence="5 6" id="KW-0472">Membrane</keyword>
<feature type="transmembrane region" description="Helical" evidence="6">
    <location>
        <begin position="47"/>
        <end position="65"/>
    </location>
</feature>
<protein>
    <submittedName>
        <fullName evidence="7">Uncharacterized protein</fullName>
    </submittedName>
</protein>
<dbReference type="Pfam" id="PF01594">
    <property type="entry name" value="AI-2E_transport"/>
    <property type="match status" value="1"/>
</dbReference>
<keyword evidence="3 6" id="KW-0812">Transmembrane</keyword>
<dbReference type="AlphaFoldDB" id="A0A382N523"/>
<evidence type="ECO:0000256" key="5">
    <source>
        <dbReference type="ARBA" id="ARBA00023136"/>
    </source>
</evidence>
<dbReference type="EMBL" id="UINC01098036">
    <property type="protein sequence ID" value="SVC56243.1"/>
    <property type="molecule type" value="Genomic_DNA"/>
</dbReference>
<feature type="transmembrane region" description="Helical" evidence="6">
    <location>
        <begin position="12"/>
        <end position="35"/>
    </location>
</feature>
<comment type="similarity">
    <text evidence="2">Belongs to the autoinducer-2 exporter (AI-2E) (TC 2.A.86) family.</text>
</comment>
<name>A0A382N523_9ZZZZ</name>
<proteinExistence type="inferred from homology"/>
<evidence type="ECO:0000256" key="4">
    <source>
        <dbReference type="ARBA" id="ARBA00022989"/>
    </source>
</evidence>
<evidence type="ECO:0000256" key="3">
    <source>
        <dbReference type="ARBA" id="ARBA00022692"/>
    </source>
</evidence>
<reference evidence="7" key="1">
    <citation type="submission" date="2018-05" db="EMBL/GenBank/DDBJ databases">
        <authorList>
            <person name="Lanie J.A."/>
            <person name="Ng W.-L."/>
            <person name="Kazmierczak K.M."/>
            <person name="Andrzejewski T.M."/>
            <person name="Davidsen T.M."/>
            <person name="Wayne K.J."/>
            <person name="Tettelin H."/>
            <person name="Glass J.I."/>
            <person name="Rusch D."/>
            <person name="Podicherti R."/>
            <person name="Tsui H.-C.T."/>
            <person name="Winkler M.E."/>
        </authorList>
    </citation>
    <scope>NUCLEOTIDE SEQUENCE</scope>
</reference>
<comment type="subcellular location">
    <subcellularLocation>
        <location evidence="1">Membrane</location>
        <topology evidence="1">Multi-pass membrane protein</topology>
    </subcellularLocation>
</comment>
<keyword evidence="4 6" id="KW-1133">Transmembrane helix</keyword>
<evidence type="ECO:0000313" key="7">
    <source>
        <dbReference type="EMBL" id="SVC56243.1"/>
    </source>
</evidence>
<dbReference type="GO" id="GO:0016020">
    <property type="term" value="C:membrane"/>
    <property type="evidence" value="ECO:0007669"/>
    <property type="project" value="UniProtKB-SubCell"/>
</dbReference>
<gene>
    <name evidence="7" type="ORF">METZ01_LOCUS309097</name>
</gene>
<evidence type="ECO:0000256" key="6">
    <source>
        <dbReference type="SAM" id="Phobius"/>
    </source>
</evidence>
<evidence type="ECO:0000256" key="2">
    <source>
        <dbReference type="ARBA" id="ARBA00009773"/>
    </source>
</evidence>
<feature type="non-terminal residue" evidence="7">
    <location>
        <position position="132"/>
    </location>
</feature>
<organism evidence="7">
    <name type="scientific">marine metagenome</name>
    <dbReference type="NCBI Taxonomy" id="408172"/>
    <lineage>
        <taxon>unclassified sequences</taxon>
        <taxon>metagenomes</taxon>
        <taxon>ecological metagenomes</taxon>
    </lineage>
</organism>
<sequence>MLVAVAVLWVIYQIRGVLAPFGLAFVLAYVLAPVVDRMEGRGLERTWSILLVFVMVFSGLGFGAFKVGGKLTGEMVELSDGFMRREKIDKSFVIKNNRESPLVVENIAWEDASETKPFALLNIKDLPFEIES</sequence>
<dbReference type="InterPro" id="IPR002549">
    <property type="entry name" value="AI-2E-like"/>
</dbReference>
<evidence type="ECO:0000256" key="1">
    <source>
        <dbReference type="ARBA" id="ARBA00004141"/>
    </source>
</evidence>
<accession>A0A382N523</accession>